<dbReference type="CDD" id="cd23418">
    <property type="entry name" value="beta-trefoil_Ricin_XLN-like"/>
    <property type="match status" value="1"/>
</dbReference>
<keyword evidence="5" id="KW-0378">Hydrolase</keyword>
<sequence length="338" mass="37358">MKKIIFIFSMLFFVAQLLLAAQTERLLNAGGRCLDVLGPELYHQGGQVHSWDCNDAANQQWYFDDKSRLVSQAGRCLDVPGGQLKNNGAPLQIWDCNDAPNQQWQFDTQERLVNGGGKCLDIAGADLLKTGGRVQIWDCNNAPNQRWWFLGKKPDTTTSSHKPAPNTRATPSDTSPTAPETTTAADKADAYQEAPAPFKGVVAAHNQWRAEVGLSGLNWSDDIAAHAKEWAQVLESEAGTQTFCNMRHRDQNRRYGENLAGGYRLSPQVVVDMWASEKKDYDITTNRCAAGKVCGHYTQIVWKNSKQLGCATAQCGNGSQVWICNYNPPGNYVGQTPY</sequence>
<evidence type="ECO:0000256" key="2">
    <source>
        <dbReference type="SAM" id="SignalP"/>
    </source>
</evidence>
<dbReference type="GO" id="GO:0005576">
    <property type="term" value="C:extracellular region"/>
    <property type="evidence" value="ECO:0007669"/>
    <property type="project" value="InterPro"/>
</dbReference>
<dbReference type="AlphaFoldDB" id="A0A1H6FAR0"/>
<dbReference type="InterPro" id="IPR035940">
    <property type="entry name" value="CAP_sf"/>
</dbReference>
<feature type="signal peptide" evidence="2">
    <location>
        <begin position="1"/>
        <end position="20"/>
    </location>
</feature>
<accession>A0A1H6FAR0</accession>
<dbReference type="PRINTS" id="PR00838">
    <property type="entry name" value="V5ALLERGEN"/>
</dbReference>
<dbReference type="Proteomes" id="UP000236724">
    <property type="component" value="Unassembled WGS sequence"/>
</dbReference>
<protein>
    <submittedName>
        <fullName evidence="5">Extracellular exo-alpha-L-arabinofuranosidase</fullName>
        <ecNumber evidence="5">3.2.1.55</ecNumber>
    </submittedName>
</protein>
<dbReference type="FunFam" id="3.40.33.10:FF:000004">
    <property type="entry name" value="CAP, cysteine-rich secretory protein, antigen 5"/>
    <property type="match status" value="1"/>
</dbReference>
<keyword evidence="2" id="KW-0732">Signal</keyword>
<keyword evidence="5" id="KW-0326">Glycosidase</keyword>
<dbReference type="Gene3D" id="3.40.33.10">
    <property type="entry name" value="CAP"/>
    <property type="match status" value="1"/>
</dbReference>
<evidence type="ECO:0000259" key="4">
    <source>
        <dbReference type="SMART" id="SM00458"/>
    </source>
</evidence>
<dbReference type="InterPro" id="IPR002413">
    <property type="entry name" value="V5_allergen-like"/>
</dbReference>
<evidence type="ECO:0000259" key="3">
    <source>
        <dbReference type="SMART" id="SM00198"/>
    </source>
</evidence>
<dbReference type="PANTHER" id="PTHR10334">
    <property type="entry name" value="CYSTEINE-RICH SECRETORY PROTEIN-RELATED"/>
    <property type="match status" value="1"/>
</dbReference>
<dbReference type="InterPro" id="IPR035992">
    <property type="entry name" value="Ricin_B-like_lectins"/>
</dbReference>
<feature type="domain" description="Ricin B lectin" evidence="4">
    <location>
        <begin position="21"/>
        <end position="150"/>
    </location>
</feature>
<organism evidence="5 6">
    <name type="scientific">Candidatus Venteria ishoeyi</name>
    <dbReference type="NCBI Taxonomy" id="1899563"/>
    <lineage>
        <taxon>Bacteria</taxon>
        <taxon>Pseudomonadati</taxon>
        <taxon>Pseudomonadota</taxon>
        <taxon>Gammaproteobacteria</taxon>
        <taxon>Thiotrichales</taxon>
        <taxon>Thiotrichaceae</taxon>
        <taxon>Venteria</taxon>
    </lineage>
</organism>
<dbReference type="SMART" id="SM00198">
    <property type="entry name" value="SCP"/>
    <property type="match status" value="1"/>
</dbReference>
<dbReference type="PROSITE" id="PS50231">
    <property type="entry name" value="RICIN_B_LECTIN"/>
    <property type="match status" value="1"/>
</dbReference>
<dbReference type="SUPFAM" id="SSF55797">
    <property type="entry name" value="PR-1-like"/>
    <property type="match status" value="1"/>
</dbReference>
<gene>
    <name evidence="5" type="primary">abfB_1</name>
    <name evidence="5" type="ORF">MBHS_01950</name>
</gene>
<keyword evidence="6" id="KW-1185">Reference proteome</keyword>
<dbReference type="PROSITE" id="PS01009">
    <property type="entry name" value="CRISP_1"/>
    <property type="match status" value="1"/>
</dbReference>
<dbReference type="EMBL" id="FMSV02000429">
    <property type="protein sequence ID" value="SEH06095.1"/>
    <property type="molecule type" value="Genomic_DNA"/>
</dbReference>
<evidence type="ECO:0000313" key="5">
    <source>
        <dbReference type="EMBL" id="SEH06095.1"/>
    </source>
</evidence>
<feature type="compositionally biased region" description="Low complexity" evidence="1">
    <location>
        <begin position="169"/>
        <end position="185"/>
    </location>
</feature>
<dbReference type="Gene3D" id="2.80.10.50">
    <property type="match status" value="2"/>
</dbReference>
<dbReference type="EC" id="3.2.1.55" evidence="5"/>
<dbReference type="InterPro" id="IPR001283">
    <property type="entry name" value="CRISP-related"/>
</dbReference>
<dbReference type="RefSeq" id="WP_146066701.1">
    <property type="nucleotide sequence ID" value="NZ_FMSV02000429.1"/>
</dbReference>
<name>A0A1H6FAR0_9GAMM</name>
<reference evidence="5 6" key="1">
    <citation type="submission" date="2016-10" db="EMBL/GenBank/DDBJ databases">
        <authorList>
            <person name="de Groot N.N."/>
        </authorList>
    </citation>
    <scope>NUCLEOTIDE SEQUENCE [LARGE SCALE GENOMIC DNA]</scope>
    <source>
        <strain evidence="5">MBHS1</strain>
    </source>
</reference>
<dbReference type="Pfam" id="PF00652">
    <property type="entry name" value="Ricin_B_lectin"/>
    <property type="match status" value="1"/>
</dbReference>
<dbReference type="Pfam" id="PF00188">
    <property type="entry name" value="CAP"/>
    <property type="match status" value="1"/>
</dbReference>
<dbReference type="InterPro" id="IPR018244">
    <property type="entry name" value="Allrgn_V5/Tpx1_CS"/>
</dbReference>
<dbReference type="InterPro" id="IPR000772">
    <property type="entry name" value="Ricin_B_lectin"/>
</dbReference>
<feature type="region of interest" description="Disordered" evidence="1">
    <location>
        <begin position="150"/>
        <end position="188"/>
    </location>
</feature>
<dbReference type="PRINTS" id="PR00837">
    <property type="entry name" value="V5TPXLIKE"/>
</dbReference>
<dbReference type="SUPFAM" id="SSF50370">
    <property type="entry name" value="Ricin B-like lectins"/>
    <property type="match status" value="1"/>
</dbReference>
<feature type="chain" id="PRO_5014938734" evidence="2">
    <location>
        <begin position="21"/>
        <end position="338"/>
    </location>
</feature>
<dbReference type="GO" id="GO:0046556">
    <property type="term" value="F:alpha-L-arabinofuranosidase activity"/>
    <property type="evidence" value="ECO:0007669"/>
    <property type="project" value="UniProtKB-EC"/>
</dbReference>
<evidence type="ECO:0000256" key="1">
    <source>
        <dbReference type="SAM" id="MobiDB-lite"/>
    </source>
</evidence>
<dbReference type="OrthoDB" id="9794228at2"/>
<proteinExistence type="predicted"/>
<dbReference type="InterPro" id="IPR014044">
    <property type="entry name" value="CAP_dom"/>
</dbReference>
<dbReference type="SMART" id="SM00458">
    <property type="entry name" value="RICIN"/>
    <property type="match status" value="1"/>
</dbReference>
<evidence type="ECO:0000313" key="6">
    <source>
        <dbReference type="Proteomes" id="UP000236724"/>
    </source>
</evidence>
<feature type="domain" description="SCP" evidence="3">
    <location>
        <begin position="196"/>
        <end position="334"/>
    </location>
</feature>